<name>F0S0Q5_DESTD</name>
<keyword evidence="3" id="KW-1185">Reference proteome</keyword>
<dbReference type="AlphaFoldDB" id="F0S0Q5"/>
<dbReference type="KEGG" id="dte:Dester_1222"/>
<dbReference type="Pfam" id="PF10135">
    <property type="entry name" value="Rod-binding"/>
    <property type="match status" value="1"/>
</dbReference>
<proteinExistence type="predicted"/>
<dbReference type="InterPro" id="IPR019301">
    <property type="entry name" value="Flagellar_prot_FlgJ_N"/>
</dbReference>
<evidence type="ECO:0000313" key="2">
    <source>
        <dbReference type="EMBL" id="ADY73858.1"/>
    </source>
</evidence>
<dbReference type="eggNOG" id="COG3951">
    <property type="taxonomic scope" value="Bacteria"/>
</dbReference>
<evidence type="ECO:0000259" key="1">
    <source>
        <dbReference type="Pfam" id="PF10135"/>
    </source>
</evidence>
<accession>F0S0Q5</accession>
<keyword evidence="2" id="KW-0966">Cell projection</keyword>
<organism evidence="2 3">
    <name type="scientific">Desulfurobacterium thermolithotrophum (strain DSM 11699 / BSA)</name>
    <dbReference type="NCBI Taxonomy" id="868864"/>
    <lineage>
        <taxon>Bacteria</taxon>
        <taxon>Pseudomonadati</taxon>
        <taxon>Aquificota</taxon>
        <taxon>Aquificia</taxon>
        <taxon>Desulfurobacteriales</taxon>
        <taxon>Desulfurobacteriaceae</taxon>
        <taxon>Desulfurobacterium</taxon>
    </lineage>
</organism>
<dbReference type="HOGENOM" id="CLU_183863_0_0_0"/>
<dbReference type="STRING" id="868864.Dester_1222"/>
<sequence length="95" mass="11176">MIGKIDKTYWDIANIKQIKNESEAIKEFEAYFVRIFLKEARKSIPKGLFNTSFSANFYYDMLDMELAEVISQKDPLHLEKFLQEALSKYQKISKG</sequence>
<protein>
    <submittedName>
        <fullName evidence="2">Flagellar protein FlgJ</fullName>
    </submittedName>
</protein>
<dbReference type="Proteomes" id="UP000007102">
    <property type="component" value="Chromosome"/>
</dbReference>
<reference evidence="3" key="2">
    <citation type="submission" date="2011-02" db="EMBL/GenBank/DDBJ databases">
        <title>The complete genome of Desulfurobacterium thermolithotrophum DSM 11699.</title>
        <authorList>
            <consortium name="US DOE Joint Genome Institute (JGI-PGF)"/>
            <person name="Lucas S."/>
            <person name="Copeland A."/>
            <person name="Lapidus A."/>
            <person name="Bruce D."/>
            <person name="Goodwin L."/>
            <person name="Pitluck S."/>
            <person name="Kyrpides N."/>
            <person name="Mavromatis K."/>
            <person name="Pagani I."/>
            <person name="Ivanova N."/>
            <person name="Mikhailova N."/>
            <person name="Daligault H."/>
            <person name="Detter J.C."/>
            <person name="Tapia R."/>
            <person name="Han C."/>
            <person name="Land M."/>
            <person name="Hauser L."/>
            <person name="Markowitz V."/>
            <person name="Cheng J.-F."/>
            <person name="Hugenholtz P."/>
            <person name="Woyke T."/>
            <person name="Wu D."/>
            <person name="Spring S."/>
            <person name="Brambilla E."/>
            <person name="Klenk H.-P."/>
            <person name="Eisen J.A."/>
        </authorList>
    </citation>
    <scope>NUCLEOTIDE SEQUENCE [LARGE SCALE GENOMIC DNA]</scope>
    <source>
        <strain evidence="3">DSM 11699 / BSA</strain>
    </source>
</reference>
<keyword evidence="2" id="KW-0282">Flagellum</keyword>
<dbReference type="EMBL" id="CP002543">
    <property type="protein sequence ID" value="ADY73858.1"/>
    <property type="molecule type" value="Genomic_DNA"/>
</dbReference>
<dbReference type="InParanoid" id="F0S0Q5"/>
<reference evidence="2 3" key="1">
    <citation type="journal article" date="2011" name="Stand. Genomic Sci.">
        <title>Complete genome sequence of the thermophilic sulfur-reducer Desulfurobacterium thermolithotrophum type strain (BSA(T)) from a deep-sea hydrothermal vent.</title>
        <authorList>
            <person name="Goker M."/>
            <person name="Daligault H."/>
            <person name="Mwirichia R."/>
            <person name="Lapidus A."/>
            <person name="Lucas S."/>
            <person name="Deshpande S."/>
            <person name="Pagani I."/>
            <person name="Tapia R."/>
            <person name="Cheng J.F."/>
            <person name="Goodwin L."/>
            <person name="Pitluck S."/>
            <person name="Liolios K."/>
            <person name="Ivanova N."/>
            <person name="Mavromatis K."/>
            <person name="Mikhailova N."/>
            <person name="Pati A."/>
            <person name="Chen A."/>
            <person name="Palaniappan K."/>
            <person name="Han C."/>
            <person name="Land M."/>
            <person name="Hauser L."/>
            <person name="Pan C."/>
            <person name="Brambilla E.M."/>
            <person name="Rohde M."/>
            <person name="Spring S."/>
            <person name="Sikorski J."/>
            <person name="Wirth R."/>
            <person name="Detter J.C."/>
            <person name="Woyke T."/>
            <person name="Bristow J."/>
            <person name="Eisen J.A."/>
            <person name="Markowitz V."/>
            <person name="Hugenholtz P."/>
            <person name="Kyrpides N.C."/>
            <person name="Klenk H.P."/>
        </authorList>
    </citation>
    <scope>NUCLEOTIDE SEQUENCE [LARGE SCALE GENOMIC DNA]</scope>
    <source>
        <strain evidence="3">DSM 11699 / BSA</strain>
    </source>
</reference>
<evidence type="ECO:0000313" key="3">
    <source>
        <dbReference type="Proteomes" id="UP000007102"/>
    </source>
</evidence>
<feature type="domain" description="Flagellar protein FlgJ N-terminal" evidence="1">
    <location>
        <begin position="38"/>
        <end position="81"/>
    </location>
</feature>
<dbReference type="OrthoDB" id="9796740at2"/>
<dbReference type="RefSeq" id="WP_013638809.1">
    <property type="nucleotide sequence ID" value="NC_015185.1"/>
</dbReference>
<keyword evidence="2" id="KW-0969">Cilium</keyword>
<gene>
    <name evidence="2" type="ordered locus">Dester_1222</name>
</gene>